<keyword evidence="2" id="KW-1185">Reference proteome</keyword>
<evidence type="ECO:0000313" key="1">
    <source>
        <dbReference type="EMBL" id="KAK8998716.1"/>
    </source>
</evidence>
<protein>
    <recommendedName>
        <fullName evidence="3">Transmembrane protein</fullName>
    </recommendedName>
</protein>
<evidence type="ECO:0008006" key="3">
    <source>
        <dbReference type="Google" id="ProtNLM"/>
    </source>
</evidence>
<sequence>MEVNRVDGLMFFVGSRWGWNGGGGAVGFKIMVMNEEVGLDEWWLWVVGVRNGARVRVLEWGIGCCGENGKCCRLVKDPWSWQWSPYSTGELVWVRVGGTVGDVGLSGGVWLSMMVGRGSNGGSGGSMVPWLQPAKDISGSCWEEPRVAACGCARDHGA</sequence>
<accession>A0ABR2QDY9</accession>
<organism evidence="1 2">
    <name type="scientific">Hibiscus sabdariffa</name>
    <name type="common">roselle</name>
    <dbReference type="NCBI Taxonomy" id="183260"/>
    <lineage>
        <taxon>Eukaryota</taxon>
        <taxon>Viridiplantae</taxon>
        <taxon>Streptophyta</taxon>
        <taxon>Embryophyta</taxon>
        <taxon>Tracheophyta</taxon>
        <taxon>Spermatophyta</taxon>
        <taxon>Magnoliopsida</taxon>
        <taxon>eudicotyledons</taxon>
        <taxon>Gunneridae</taxon>
        <taxon>Pentapetalae</taxon>
        <taxon>rosids</taxon>
        <taxon>malvids</taxon>
        <taxon>Malvales</taxon>
        <taxon>Malvaceae</taxon>
        <taxon>Malvoideae</taxon>
        <taxon>Hibiscus</taxon>
    </lineage>
</organism>
<proteinExistence type="predicted"/>
<dbReference type="Proteomes" id="UP001396334">
    <property type="component" value="Unassembled WGS sequence"/>
</dbReference>
<gene>
    <name evidence="1" type="ORF">V6N11_084099</name>
</gene>
<reference evidence="1 2" key="1">
    <citation type="journal article" date="2024" name="G3 (Bethesda)">
        <title>Genome assembly of Hibiscus sabdariffa L. provides insights into metabolisms of medicinal natural products.</title>
        <authorList>
            <person name="Kim T."/>
        </authorList>
    </citation>
    <scope>NUCLEOTIDE SEQUENCE [LARGE SCALE GENOMIC DNA]</scope>
    <source>
        <strain evidence="1">TK-2024</strain>
        <tissue evidence="1">Old leaves</tissue>
    </source>
</reference>
<name>A0ABR2QDY9_9ROSI</name>
<evidence type="ECO:0000313" key="2">
    <source>
        <dbReference type="Proteomes" id="UP001396334"/>
    </source>
</evidence>
<comment type="caution">
    <text evidence="1">The sequence shown here is derived from an EMBL/GenBank/DDBJ whole genome shotgun (WGS) entry which is preliminary data.</text>
</comment>
<dbReference type="EMBL" id="JBBPBN010000041">
    <property type="protein sequence ID" value="KAK8998716.1"/>
    <property type="molecule type" value="Genomic_DNA"/>
</dbReference>